<feature type="domain" description="HTH luxR-type" evidence="6">
    <location>
        <begin position="141"/>
        <end position="207"/>
    </location>
</feature>
<feature type="modified residue" description="4-aspartylphosphate" evidence="5">
    <location>
        <position position="54"/>
    </location>
</feature>
<dbReference type="InterPro" id="IPR039420">
    <property type="entry name" value="WalR-like"/>
</dbReference>
<organism evidence="8 9">
    <name type="scientific">Pseudomonas turukhanskensis</name>
    <dbReference type="NCBI Taxonomy" id="1806536"/>
    <lineage>
        <taxon>Bacteria</taxon>
        <taxon>Pseudomonadati</taxon>
        <taxon>Pseudomonadota</taxon>
        <taxon>Gammaproteobacteria</taxon>
        <taxon>Pseudomonadales</taxon>
        <taxon>Pseudomonadaceae</taxon>
        <taxon>Pseudomonas</taxon>
    </lineage>
</organism>
<name>A0A9W6NGM8_9PSED</name>
<gene>
    <name evidence="8" type="ORF">GCM10017655_40330</name>
</gene>
<dbReference type="InterPro" id="IPR058245">
    <property type="entry name" value="NreC/VraR/RcsB-like_REC"/>
</dbReference>
<dbReference type="SUPFAM" id="SSF46894">
    <property type="entry name" value="C-terminal effector domain of the bipartite response regulators"/>
    <property type="match status" value="1"/>
</dbReference>
<protein>
    <submittedName>
        <fullName evidence="8">DNA-binding response regulator</fullName>
    </submittedName>
</protein>
<evidence type="ECO:0000256" key="1">
    <source>
        <dbReference type="ARBA" id="ARBA00022553"/>
    </source>
</evidence>
<reference evidence="8" key="2">
    <citation type="submission" date="2023-01" db="EMBL/GenBank/DDBJ databases">
        <authorList>
            <person name="Sun Q."/>
            <person name="Evtushenko L."/>
        </authorList>
    </citation>
    <scope>NUCLEOTIDE SEQUENCE</scope>
    <source>
        <strain evidence="8">VKM B-2935</strain>
    </source>
</reference>
<dbReference type="PROSITE" id="PS50110">
    <property type="entry name" value="RESPONSE_REGULATORY"/>
    <property type="match status" value="1"/>
</dbReference>
<dbReference type="InterPro" id="IPR016032">
    <property type="entry name" value="Sig_transdc_resp-reg_C-effctor"/>
</dbReference>
<sequence>MIRVLVAEDHTIVREGIKQLIGLAKDLCVVGEASNGEQLLETLRQTECEVVLLDISMPGVNGLESIPRIRALTNPPAILVLSMHDEAQMAARALKAGAAGYATKDSDPALLLTAIRRVASGGRYIDPELADRMVFEVGLTDSQPLHTRLSEREFSVFERLVQGANVNDIAQQLALSNKTISTHKARLMQKLNASSVAELVKYAMEHKLV</sequence>
<dbReference type="GO" id="GO:0003677">
    <property type="term" value="F:DNA binding"/>
    <property type="evidence" value="ECO:0007669"/>
    <property type="project" value="UniProtKB-KW"/>
</dbReference>
<evidence type="ECO:0000313" key="9">
    <source>
        <dbReference type="Proteomes" id="UP001143328"/>
    </source>
</evidence>
<dbReference type="EMBL" id="BSFN01000015">
    <property type="protein sequence ID" value="GLK90969.1"/>
    <property type="molecule type" value="Genomic_DNA"/>
</dbReference>
<dbReference type="SUPFAM" id="SSF52172">
    <property type="entry name" value="CheY-like"/>
    <property type="match status" value="1"/>
</dbReference>
<dbReference type="InterPro" id="IPR011006">
    <property type="entry name" value="CheY-like_superfamily"/>
</dbReference>
<dbReference type="PRINTS" id="PR00038">
    <property type="entry name" value="HTHLUXR"/>
</dbReference>
<keyword evidence="4" id="KW-0804">Transcription</keyword>
<dbReference type="Gene3D" id="3.40.50.2300">
    <property type="match status" value="1"/>
</dbReference>
<dbReference type="Pfam" id="PF00072">
    <property type="entry name" value="Response_reg"/>
    <property type="match status" value="1"/>
</dbReference>
<keyword evidence="1 5" id="KW-0597">Phosphoprotein</keyword>
<dbReference type="InterPro" id="IPR001789">
    <property type="entry name" value="Sig_transdc_resp-reg_receiver"/>
</dbReference>
<dbReference type="CDD" id="cd17535">
    <property type="entry name" value="REC_NarL-like"/>
    <property type="match status" value="1"/>
</dbReference>
<evidence type="ECO:0000256" key="5">
    <source>
        <dbReference type="PROSITE-ProRule" id="PRU00169"/>
    </source>
</evidence>
<evidence type="ECO:0000256" key="2">
    <source>
        <dbReference type="ARBA" id="ARBA00023015"/>
    </source>
</evidence>
<dbReference type="RefSeq" id="WP_271197211.1">
    <property type="nucleotide sequence ID" value="NZ_BSFN01000015.1"/>
</dbReference>
<dbReference type="PANTHER" id="PTHR43214:SF41">
    <property type="entry name" value="NITRATE_NITRITE RESPONSE REGULATOR PROTEIN NARP"/>
    <property type="match status" value="1"/>
</dbReference>
<keyword evidence="2" id="KW-0805">Transcription regulation</keyword>
<dbReference type="GO" id="GO:0006355">
    <property type="term" value="P:regulation of DNA-templated transcription"/>
    <property type="evidence" value="ECO:0007669"/>
    <property type="project" value="InterPro"/>
</dbReference>
<dbReference type="InterPro" id="IPR000792">
    <property type="entry name" value="Tscrpt_reg_LuxR_C"/>
</dbReference>
<dbReference type="GO" id="GO:0000160">
    <property type="term" value="P:phosphorelay signal transduction system"/>
    <property type="evidence" value="ECO:0007669"/>
    <property type="project" value="InterPro"/>
</dbReference>
<dbReference type="PANTHER" id="PTHR43214">
    <property type="entry name" value="TWO-COMPONENT RESPONSE REGULATOR"/>
    <property type="match status" value="1"/>
</dbReference>
<dbReference type="CDD" id="cd06170">
    <property type="entry name" value="LuxR_C_like"/>
    <property type="match status" value="1"/>
</dbReference>
<proteinExistence type="predicted"/>
<dbReference type="SMART" id="SM00421">
    <property type="entry name" value="HTH_LUXR"/>
    <property type="match status" value="1"/>
</dbReference>
<dbReference type="AlphaFoldDB" id="A0A9W6NGM8"/>
<feature type="domain" description="Response regulatory" evidence="7">
    <location>
        <begin position="3"/>
        <end position="119"/>
    </location>
</feature>
<evidence type="ECO:0000259" key="7">
    <source>
        <dbReference type="PROSITE" id="PS50110"/>
    </source>
</evidence>
<accession>A0A9W6NGM8</accession>
<reference evidence="8" key="1">
    <citation type="journal article" date="2014" name="Int. J. Syst. Evol. Microbiol.">
        <title>Complete genome sequence of Corynebacterium casei LMG S-19264T (=DSM 44701T), isolated from a smear-ripened cheese.</title>
        <authorList>
            <consortium name="US DOE Joint Genome Institute (JGI-PGF)"/>
            <person name="Walter F."/>
            <person name="Albersmeier A."/>
            <person name="Kalinowski J."/>
            <person name="Ruckert C."/>
        </authorList>
    </citation>
    <scope>NUCLEOTIDE SEQUENCE</scope>
    <source>
        <strain evidence="8">VKM B-2935</strain>
    </source>
</reference>
<dbReference type="PROSITE" id="PS00622">
    <property type="entry name" value="HTH_LUXR_1"/>
    <property type="match status" value="1"/>
</dbReference>
<dbReference type="PROSITE" id="PS50043">
    <property type="entry name" value="HTH_LUXR_2"/>
    <property type="match status" value="1"/>
</dbReference>
<comment type="caution">
    <text evidence="8">The sequence shown here is derived from an EMBL/GenBank/DDBJ whole genome shotgun (WGS) entry which is preliminary data.</text>
</comment>
<evidence type="ECO:0000313" key="8">
    <source>
        <dbReference type="EMBL" id="GLK90969.1"/>
    </source>
</evidence>
<dbReference type="Pfam" id="PF00196">
    <property type="entry name" value="GerE"/>
    <property type="match status" value="1"/>
</dbReference>
<keyword evidence="3 8" id="KW-0238">DNA-binding</keyword>
<dbReference type="Proteomes" id="UP001143328">
    <property type="component" value="Unassembled WGS sequence"/>
</dbReference>
<dbReference type="SMART" id="SM00448">
    <property type="entry name" value="REC"/>
    <property type="match status" value="1"/>
</dbReference>
<evidence type="ECO:0000259" key="6">
    <source>
        <dbReference type="PROSITE" id="PS50043"/>
    </source>
</evidence>
<evidence type="ECO:0000256" key="4">
    <source>
        <dbReference type="ARBA" id="ARBA00023163"/>
    </source>
</evidence>
<keyword evidence="9" id="KW-1185">Reference proteome</keyword>
<evidence type="ECO:0000256" key="3">
    <source>
        <dbReference type="ARBA" id="ARBA00023125"/>
    </source>
</evidence>